<sequence>MDISDRIRQKMTEQNLKAVDIARMTGATKGSVSQWLNGISSPGGKYIVSLTKALHCDANWLFSGITAAPRYAHALSLSHENTQPTTKPIPVISHEMAFTWDKDSNYSSIGKDVLWEHGPSTVSQQAFWLEVVGDSMISPNGPSIGEGHLILVDPQLPARNDSFVVAKFNNTRDITFKKLVIDARQTYLKPLNPDYRPTEFNNECQIIGVVVEAKYLF</sequence>
<dbReference type="PROSITE" id="PS50943">
    <property type="entry name" value="HTH_CROC1"/>
    <property type="match status" value="1"/>
</dbReference>
<dbReference type="Gene3D" id="1.10.260.40">
    <property type="entry name" value="lambda repressor-like DNA-binding domains"/>
    <property type="match status" value="1"/>
</dbReference>
<dbReference type="EMBL" id="QNSE01000015">
    <property type="protein sequence ID" value="RBP79085.1"/>
    <property type="molecule type" value="Genomic_DNA"/>
</dbReference>
<evidence type="ECO:0000313" key="2">
    <source>
        <dbReference type="EMBL" id="RBP79085.1"/>
    </source>
</evidence>
<dbReference type="InterPro" id="IPR010982">
    <property type="entry name" value="Lambda_DNA-bd_dom_sf"/>
</dbReference>
<dbReference type="PANTHER" id="PTHR33516">
    <property type="entry name" value="LEXA REPRESSOR"/>
    <property type="match status" value="1"/>
</dbReference>
<dbReference type="SUPFAM" id="SSF47413">
    <property type="entry name" value="lambda repressor-like DNA-binding domains"/>
    <property type="match status" value="1"/>
</dbReference>
<dbReference type="Pfam" id="PF00717">
    <property type="entry name" value="Peptidase_S24"/>
    <property type="match status" value="1"/>
</dbReference>
<name>A0A366IZ09_9GAMM</name>
<dbReference type="InterPro" id="IPR039418">
    <property type="entry name" value="LexA-like"/>
</dbReference>
<proteinExistence type="predicted"/>
<dbReference type="Proteomes" id="UP000252792">
    <property type="component" value="Unassembled WGS sequence"/>
</dbReference>
<reference evidence="2 3" key="1">
    <citation type="submission" date="2018-06" db="EMBL/GenBank/DDBJ databases">
        <title>Genomic Encyclopedia of Type Strains, Phase III (KMG-III): the genomes of soil and plant-associated and newly described type strains.</title>
        <authorList>
            <person name="Whitman W."/>
        </authorList>
    </citation>
    <scope>NUCLEOTIDE SEQUENCE [LARGE SCALE GENOMIC DNA]</scope>
    <source>
        <strain evidence="2 3">CECT 7377</strain>
    </source>
</reference>
<dbReference type="RefSeq" id="WP_113918110.1">
    <property type="nucleotide sequence ID" value="NZ_QNSE01000015.1"/>
</dbReference>
<dbReference type="InterPro" id="IPR001387">
    <property type="entry name" value="Cro/C1-type_HTH"/>
</dbReference>
<dbReference type="OrthoDB" id="9791537at2"/>
<dbReference type="CDD" id="cd00093">
    <property type="entry name" value="HTH_XRE"/>
    <property type="match status" value="1"/>
</dbReference>
<gene>
    <name evidence="2" type="ORF">DFP80_11515</name>
</gene>
<comment type="caution">
    <text evidence="2">The sequence shown here is derived from an EMBL/GenBank/DDBJ whole genome shotgun (WGS) entry which is preliminary data.</text>
</comment>
<dbReference type="PANTHER" id="PTHR33516:SF2">
    <property type="entry name" value="LEXA REPRESSOR-RELATED"/>
    <property type="match status" value="1"/>
</dbReference>
<dbReference type="Gene3D" id="2.10.109.10">
    <property type="entry name" value="Umud Fragment, subunit A"/>
    <property type="match status" value="1"/>
</dbReference>
<dbReference type="AlphaFoldDB" id="A0A366IZ09"/>
<dbReference type="Pfam" id="PF01381">
    <property type="entry name" value="HTH_3"/>
    <property type="match status" value="1"/>
</dbReference>
<keyword evidence="3" id="KW-1185">Reference proteome</keyword>
<dbReference type="InterPro" id="IPR050077">
    <property type="entry name" value="LexA_repressor"/>
</dbReference>
<evidence type="ECO:0000259" key="1">
    <source>
        <dbReference type="PROSITE" id="PS50943"/>
    </source>
</evidence>
<dbReference type="InterPro" id="IPR036286">
    <property type="entry name" value="LexA/Signal_pep-like_sf"/>
</dbReference>
<feature type="domain" description="HTH cro/C1-type" evidence="1">
    <location>
        <begin position="7"/>
        <end position="61"/>
    </location>
</feature>
<dbReference type="CDD" id="cd06529">
    <property type="entry name" value="S24_LexA-like"/>
    <property type="match status" value="1"/>
</dbReference>
<dbReference type="GO" id="GO:0003677">
    <property type="term" value="F:DNA binding"/>
    <property type="evidence" value="ECO:0007669"/>
    <property type="project" value="InterPro"/>
</dbReference>
<protein>
    <submittedName>
        <fullName evidence="2">Phage repressor protein</fullName>
    </submittedName>
</protein>
<organism evidence="2 3">
    <name type="scientific">Marinomonas rhizomae</name>
    <dbReference type="NCBI Taxonomy" id="491948"/>
    <lineage>
        <taxon>Bacteria</taxon>
        <taxon>Pseudomonadati</taxon>
        <taxon>Pseudomonadota</taxon>
        <taxon>Gammaproteobacteria</taxon>
        <taxon>Oceanospirillales</taxon>
        <taxon>Oceanospirillaceae</taxon>
        <taxon>Marinomonas</taxon>
    </lineage>
</organism>
<dbReference type="InterPro" id="IPR015927">
    <property type="entry name" value="Peptidase_S24_S26A/B/C"/>
</dbReference>
<evidence type="ECO:0000313" key="3">
    <source>
        <dbReference type="Proteomes" id="UP000252792"/>
    </source>
</evidence>
<dbReference type="SMART" id="SM00530">
    <property type="entry name" value="HTH_XRE"/>
    <property type="match status" value="1"/>
</dbReference>
<accession>A0A366IZ09</accession>
<dbReference type="SUPFAM" id="SSF51306">
    <property type="entry name" value="LexA/Signal peptidase"/>
    <property type="match status" value="1"/>
</dbReference>